<evidence type="ECO:0000313" key="2">
    <source>
        <dbReference type="EMBL" id="KQB87335.1"/>
    </source>
</evidence>
<keyword evidence="1" id="KW-0472">Membrane</keyword>
<accession>A0A0Q0U5N5</accession>
<keyword evidence="1" id="KW-1133">Transmembrane helix</keyword>
<dbReference type="AlphaFoldDB" id="A0A0Q0U5N5"/>
<keyword evidence="3" id="KW-1185">Reference proteome</keyword>
<dbReference type="InterPro" id="IPR025323">
    <property type="entry name" value="DUF4229"/>
</dbReference>
<organism evidence="2 3">
    <name type="scientific">Corynebacterium lowii</name>
    <dbReference type="NCBI Taxonomy" id="1544413"/>
    <lineage>
        <taxon>Bacteria</taxon>
        <taxon>Bacillati</taxon>
        <taxon>Actinomycetota</taxon>
        <taxon>Actinomycetes</taxon>
        <taxon>Mycobacteriales</taxon>
        <taxon>Corynebacteriaceae</taxon>
        <taxon>Corynebacterium</taxon>
    </lineage>
</organism>
<reference evidence="2 3" key="1">
    <citation type="submission" date="2015-10" db="EMBL/GenBank/DDBJ databases">
        <title>Corynebacteirum lowii and Corynebacterium oculi species nova, derived from human clinical disease and and emended description of Corynebacterium mastiditis.</title>
        <authorList>
            <person name="Bernard K."/>
            <person name="Pacheco A.L."/>
            <person name="Mcdougall C."/>
            <person name="Burtx T."/>
            <person name="Weibe D."/>
            <person name="Tyler S."/>
            <person name="Olson A.B."/>
            <person name="Cnockaert M."/>
            <person name="Eguchi H."/>
            <person name="Kuwahara T."/>
            <person name="Nakayama-Imaohji H."/>
            <person name="Boudewijins M."/>
            <person name="Van Hoecke F."/>
            <person name="Bernier A.-M."/>
            <person name="Vandamme P."/>
        </authorList>
    </citation>
    <scope>NUCLEOTIDE SEQUENCE [LARGE SCALE GENOMIC DNA]</scope>
    <source>
        <strain evidence="2 3">NML 130206</strain>
    </source>
</reference>
<evidence type="ECO:0000256" key="1">
    <source>
        <dbReference type="SAM" id="Phobius"/>
    </source>
</evidence>
<gene>
    <name evidence="2" type="ORF">Clow_00390</name>
</gene>
<name>A0A0Q0U5N5_9CORY</name>
<sequence length="97" mass="11065">MSEDQLLRKKANRALLKYGLARLGLFVVLTVLIQFLAWLIGSPFPLLVSATGALLVAFPLSMLIFPRMRVEANEAVAAWAQRRRERKEWIAQELSER</sequence>
<dbReference type="STRING" id="1544413.Clow_00390"/>
<dbReference type="PATRIC" id="fig|1544413.3.peg.394"/>
<protein>
    <recommendedName>
        <fullName evidence="4">DUF4229 domain-containing protein</fullName>
    </recommendedName>
</protein>
<dbReference type="Proteomes" id="UP000050488">
    <property type="component" value="Unassembled WGS sequence"/>
</dbReference>
<evidence type="ECO:0000313" key="3">
    <source>
        <dbReference type="Proteomes" id="UP000050488"/>
    </source>
</evidence>
<proteinExistence type="predicted"/>
<dbReference type="Pfam" id="PF14012">
    <property type="entry name" value="DUF4229"/>
    <property type="match status" value="1"/>
</dbReference>
<feature type="transmembrane region" description="Helical" evidence="1">
    <location>
        <begin position="20"/>
        <end position="40"/>
    </location>
</feature>
<keyword evidence="1" id="KW-0812">Transmembrane</keyword>
<evidence type="ECO:0008006" key="4">
    <source>
        <dbReference type="Google" id="ProtNLM"/>
    </source>
</evidence>
<dbReference type="RefSeq" id="WP_245625662.1">
    <property type="nucleotide sequence ID" value="NZ_JAUSQY010000001.1"/>
</dbReference>
<dbReference type="EMBL" id="LKEV01000001">
    <property type="protein sequence ID" value="KQB87335.1"/>
    <property type="molecule type" value="Genomic_DNA"/>
</dbReference>
<comment type="caution">
    <text evidence="2">The sequence shown here is derived from an EMBL/GenBank/DDBJ whole genome shotgun (WGS) entry which is preliminary data.</text>
</comment>
<feature type="transmembrane region" description="Helical" evidence="1">
    <location>
        <begin position="46"/>
        <end position="65"/>
    </location>
</feature>